<dbReference type="InterPro" id="IPR009072">
    <property type="entry name" value="Histone-fold"/>
</dbReference>
<dbReference type="EMBL" id="CAWUHC010000120">
    <property type="protein sequence ID" value="CAK7233841.1"/>
    <property type="molecule type" value="Genomic_DNA"/>
</dbReference>
<keyword evidence="5" id="KW-0804">Transcription</keyword>
<keyword evidence="6" id="KW-0539">Nucleus</keyword>
<dbReference type="InterPro" id="IPR019473">
    <property type="entry name" value="TFIID_su8_C"/>
</dbReference>
<organism evidence="9 10">
    <name type="scientific">Sporothrix bragantina</name>
    <dbReference type="NCBI Taxonomy" id="671064"/>
    <lineage>
        <taxon>Eukaryota</taxon>
        <taxon>Fungi</taxon>
        <taxon>Dikarya</taxon>
        <taxon>Ascomycota</taxon>
        <taxon>Pezizomycotina</taxon>
        <taxon>Sordariomycetes</taxon>
        <taxon>Sordariomycetidae</taxon>
        <taxon>Ophiostomatales</taxon>
        <taxon>Ophiostomataceae</taxon>
        <taxon>Sporothrix</taxon>
    </lineage>
</organism>
<evidence type="ECO:0000259" key="8">
    <source>
        <dbReference type="SMART" id="SM00576"/>
    </source>
</evidence>
<feature type="compositionally biased region" description="Polar residues" evidence="7">
    <location>
        <begin position="95"/>
        <end position="104"/>
    </location>
</feature>
<dbReference type="SMART" id="SM00576">
    <property type="entry name" value="BTP"/>
    <property type="match status" value="1"/>
</dbReference>
<dbReference type="InterPro" id="IPR006565">
    <property type="entry name" value="BTP"/>
</dbReference>
<dbReference type="PANTHER" id="PTHR46469">
    <property type="entry name" value="TRANSCRIPTION INITIATION FACTOR TFIID SUBUNIT 8"/>
    <property type="match status" value="1"/>
</dbReference>
<evidence type="ECO:0000256" key="3">
    <source>
        <dbReference type="ARBA" id="ARBA00017307"/>
    </source>
</evidence>
<feature type="domain" description="Bromodomain associated" evidence="8">
    <location>
        <begin position="231"/>
        <end position="307"/>
    </location>
</feature>
<protein>
    <recommendedName>
        <fullName evidence="3">Transcription initiation factor TFIID subunit 8</fullName>
    </recommendedName>
</protein>
<dbReference type="InterPro" id="IPR037818">
    <property type="entry name" value="TAF8"/>
</dbReference>
<gene>
    <name evidence="9" type="ORF">SBRCBS47491_008748</name>
</gene>
<dbReference type="Gene3D" id="1.10.20.10">
    <property type="entry name" value="Histone, subunit A"/>
    <property type="match status" value="1"/>
</dbReference>
<feature type="region of interest" description="Disordered" evidence="7">
    <location>
        <begin position="1"/>
        <end position="203"/>
    </location>
</feature>
<evidence type="ECO:0000256" key="1">
    <source>
        <dbReference type="ARBA" id="ARBA00004123"/>
    </source>
</evidence>
<feature type="region of interest" description="Disordered" evidence="7">
    <location>
        <begin position="309"/>
        <end position="333"/>
    </location>
</feature>
<comment type="subcellular location">
    <subcellularLocation>
        <location evidence="1">Nucleus</location>
    </subcellularLocation>
</comment>
<feature type="region of interest" description="Disordered" evidence="7">
    <location>
        <begin position="503"/>
        <end position="526"/>
    </location>
</feature>
<dbReference type="CDD" id="cd00076">
    <property type="entry name" value="HFD_SF"/>
    <property type="match status" value="1"/>
</dbReference>
<dbReference type="Pfam" id="PF07524">
    <property type="entry name" value="Bromo_TP"/>
    <property type="match status" value="1"/>
</dbReference>
<name>A0ABP0CRX5_9PEZI</name>
<comment type="caution">
    <text evidence="9">The sequence shown here is derived from an EMBL/GenBank/DDBJ whole genome shotgun (WGS) entry which is preliminary data.</text>
</comment>
<feature type="region of interest" description="Disordered" evidence="7">
    <location>
        <begin position="353"/>
        <end position="372"/>
    </location>
</feature>
<proteinExistence type="inferred from homology"/>
<evidence type="ECO:0000256" key="5">
    <source>
        <dbReference type="ARBA" id="ARBA00023163"/>
    </source>
</evidence>
<evidence type="ECO:0000256" key="6">
    <source>
        <dbReference type="ARBA" id="ARBA00023242"/>
    </source>
</evidence>
<dbReference type="Pfam" id="PF10406">
    <property type="entry name" value="TAF8_C"/>
    <property type="match status" value="1"/>
</dbReference>
<evidence type="ECO:0000313" key="10">
    <source>
        <dbReference type="Proteomes" id="UP001642406"/>
    </source>
</evidence>
<reference evidence="9 10" key="1">
    <citation type="submission" date="2024-01" db="EMBL/GenBank/DDBJ databases">
        <authorList>
            <person name="Allen C."/>
            <person name="Tagirdzhanova G."/>
        </authorList>
    </citation>
    <scope>NUCLEOTIDE SEQUENCE [LARGE SCALE GENOMIC DNA]</scope>
</reference>
<evidence type="ECO:0000256" key="4">
    <source>
        <dbReference type="ARBA" id="ARBA00023015"/>
    </source>
</evidence>
<dbReference type="Proteomes" id="UP001642406">
    <property type="component" value="Unassembled WGS sequence"/>
</dbReference>
<evidence type="ECO:0000256" key="2">
    <source>
        <dbReference type="ARBA" id="ARBA00008767"/>
    </source>
</evidence>
<feature type="compositionally biased region" description="Basic and acidic residues" evidence="7">
    <location>
        <begin position="171"/>
        <end position="182"/>
    </location>
</feature>
<evidence type="ECO:0000313" key="9">
    <source>
        <dbReference type="EMBL" id="CAK7233841.1"/>
    </source>
</evidence>
<keyword evidence="4" id="KW-0805">Transcription regulation</keyword>
<dbReference type="CDD" id="cd08049">
    <property type="entry name" value="TAF8"/>
    <property type="match status" value="1"/>
</dbReference>
<dbReference type="PANTHER" id="PTHR46469:SF1">
    <property type="entry name" value="TRANSCRIPTION INITIATION FACTOR TFIID SUBUNIT 8"/>
    <property type="match status" value="1"/>
</dbReference>
<sequence>MANAGQEASAASRKRPSPSVEDENGYRRSESAMELDGSPPHLNKRPRTASPKRPAGADTESDPYAFPDDTPSKNNTDVTKRIQSQSVAPTVEIAKTSTVPNAESRSPHLAAAGTTKGDALPPTTDHEVTKKTPTSSHADANKLKGGNSAPPQAQDAEPERAADTIMGGMEEGDRPSTGEKKPPTKSNTVPALPPGVKLRQPQKLKRLREQHEKELDEAEQHICLEKDPSEDDQARQGLRRALILALDHVGFSSATSNALESFLLMTETYIQSIAEDVTRFALAGRRSQPIPPDFGLSLDRFNIGTSALRPHLRNPIHPSKRVQQPSLTEPSEGYHVDKFRRLLERSGSDYGDLPLLGDELSGQSEKESKSYIPSSFPAFPSIHTYRNTPIDVDTVTVQGSGLRYDDGSMLLLPSEEATAEDRELGLGYAPLLDGTVRNRDPKRIREAATVEAKQAEEALRGLMRASKVNKLKEVRAAADRSSLNKKRYTLWEAAMRELIVDAKQQQQHKSGAVGPSQGIDASPSKAAKSAAAVIREEIADQSMMVNAEKMFHRKEIPRKARKVA</sequence>
<feature type="compositionally biased region" description="Basic residues" evidence="7">
    <location>
        <begin position="310"/>
        <end position="320"/>
    </location>
</feature>
<evidence type="ECO:0000256" key="7">
    <source>
        <dbReference type="SAM" id="MobiDB-lite"/>
    </source>
</evidence>
<comment type="similarity">
    <text evidence="2">Belongs to the TAF8 family.</text>
</comment>
<feature type="compositionally biased region" description="Polar residues" evidence="7">
    <location>
        <begin position="72"/>
        <end position="88"/>
    </location>
</feature>
<keyword evidence="10" id="KW-1185">Reference proteome</keyword>
<accession>A0ABP0CRX5</accession>